<feature type="non-terminal residue" evidence="2">
    <location>
        <position position="77"/>
    </location>
</feature>
<dbReference type="AlphaFoldDB" id="A0A6G0YQT0"/>
<feature type="repeat" description="TPR" evidence="1">
    <location>
        <begin position="40"/>
        <end position="73"/>
    </location>
</feature>
<dbReference type="PROSITE" id="PS50005">
    <property type="entry name" value="TPR"/>
    <property type="match status" value="1"/>
</dbReference>
<name>A0A6G0YQT0_APHCR</name>
<reference evidence="2 3" key="1">
    <citation type="submission" date="2019-08" db="EMBL/GenBank/DDBJ databases">
        <title>Whole genome of Aphis craccivora.</title>
        <authorList>
            <person name="Voronova N.V."/>
            <person name="Shulinski R.S."/>
            <person name="Bandarenka Y.V."/>
            <person name="Zhorov D.G."/>
            <person name="Warner D."/>
        </authorList>
    </citation>
    <scope>NUCLEOTIDE SEQUENCE [LARGE SCALE GENOMIC DNA]</scope>
    <source>
        <strain evidence="2">180601</strain>
        <tissue evidence="2">Whole Body</tissue>
    </source>
</reference>
<dbReference type="SUPFAM" id="SSF48452">
    <property type="entry name" value="TPR-like"/>
    <property type="match status" value="1"/>
</dbReference>
<protein>
    <submittedName>
        <fullName evidence="2">Protein O-mannosyl-transferase TMTC2-like</fullName>
    </submittedName>
</protein>
<comment type="caution">
    <text evidence="2">The sequence shown here is derived from an EMBL/GenBank/DDBJ whole genome shotgun (WGS) entry which is preliminary data.</text>
</comment>
<dbReference type="Gene3D" id="1.25.40.10">
    <property type="entry name" value="Tetratricopeptide repeat domain"/>
    <property type="match status" value="1"/>
</dbReference>
<dbReference type="Pfam" id="PF13181">
    <property type="entry name" value="TPR_8"/>
    <property type="match status" value="2"/>
</dbReference>
<keyword evidence="2" id="KW-0808">Transferase</keyword>
<dbReference type="EMBL" id="VUJU01002771">
    <property type="protein sequence ID" value="KAF0760157.1"/>
    <property type="molecule type" value="Genomic_DNA"/>
</dbReference>
<gene>
    <name evidence="2" type="ORF">FWK35_00027449</name>
</gene>
<dbReference type="PANTHER" id="PTHR44216">
    <property type="entry name" value="PROTEIN O-MANNOSYL-TRANSFERASE TMTC2"/>
    <property type="match status" value="1"/>
</dbReference>
<proteinExistence type="predicted"/>
<sequence length="77" mass="8462">MGQLLATMGRCEEAESVLKLCVSLDGSYSKDPMNHETSRVSALVTLGKLHADRGRHSDAVQAYKHAVSILPPYYNSR</sequence>
<dbReference type="GO" id="GO:0035269">
    <property type="term" value="P:protein O-linked glycosylation via mannose"/>
    <property type="evidence" value="ECO:0007669"/>
    <property type="project" value="TreeGrafter"/>
</dbReference>
<dbReference type="GO" id="GO:0000030">
    <property type="term" value="F:mannosyltransferase activity"/>
    <property type="evidence" value="ECO:0007669"/>
    <property type="project" value="TreeGrafter"/>
</dbReference>
<dbReference type="InterPro" id="IPR052384">
    <property type="entry name" value="TMTC_O-mannosyltransferase"/>
</dbReference>
<dbReference type="PANTHER" id="PTHR44216:SF3">
    <property type="entry name" value="PROTEIN O-MANNOSYL-TRANSFERASE TMTC2"/>
    <property type="match status" value="1"/>
</dbReference>
<dbReference type="GO" id="GO:0005789">
    <property type="term" value="C:endoplasmic reticulum membrane"/>
    <property type="evidence" value="ECO:0007669"/>
    <property type="project" value="TreeGrafter"/>
</dbReference>
<dbReference type="InterPro" id="IPR019734">
    <property type="entry name" value="TPR_rpt"/>
</dbReference>
<dbReference type="Proteomes" id="UP000478052">
    <property type="component" value="Unassembled WGS sequence"/>
</dbReference>
<dbReference type="InterPro" id="IPR011990">
    <property type="entry name" value="TPR-like_helical_dom_sf"/>
</dbReference>
<evidence type="ECO:0000313" key="2">
    <source>
        <dbReference type="EMBL" id="KAF0760157.1"/>
    </source>
</evidence>
<keyword evidence="3" id="KW-1185">Reference proteome</keyword>
<evidence type="ECO:0000313" key="3">
    <source>
        <dbReference type="Proteomes" id="UP000478052"/>
    </source>
</evidence>
<dbReference type="OrthoDB" id="1658288at2759"/>
<organism evidence="2 3">
    <name type="scientific">Aphis craccivora</name>
    <name type="common">Cowpea aphid</name>
    <dbReference type="NCBI Taxonomy" id="307492"/>
    <lineage>
        <taxon>Eukaryota</taxon>
        <taxon>Metazoa</taxon>
        <taxon>Ecdysozoa</taxon>
        <taxon>Arthropoda</taxon>
        <taxon>Hexapoda</taxon>
        <taxon>Insecta</taxon>
        <taxon>Pterygota</taxon>
        <taxon>Neoptera</taxon>
        <taxon>Paraneoptera</taxon>
        <taxon>Hemiptera</taxon>
        <taxon>Sternorrhyncha</taxon>
        <taxon>Aphidomorpha</taxon>
        <taxon>Aphidoidea</taxon>
        <taxon>Aphididae</taxon>
        <taxon>Aphidini</taxon>
        <taxon>Aphis</taxon>
        <taxon>Aphis</taxon>
    </lineage>
</organism>
<keyword evidence="1" id="KW-0802">TPR repeat</keyword>
<evidence type="ECO:0000256" key="1">
    <source>
        <dbReference type="PROSITE-ProRule" id="PRU00339"/>
    </source>
</evidence>
<accession>A0A6G0YQT0</accession>